<gene>
    <name evidence="2" type="ORF">ES815_20655</name>
</gene>
<name>A0AAP9DD02_9ENTR</name>
<reference evidence="2 3" key="1">
    <citation type="submission" date="2019-01" db="EMBL/GenBank/DDBJ databases">
        <title>Florfenicol resistance in Enterobacteriaceae and whole-genome sequence analysis of florfenicol-resistant Leclercia adecarboxylata strain R25.</title>
        <authorList>
            <person name="Bao Q."/>
            <person name="Ying Y."/>
        </authorList>
    </citation>
    <scope>NUCLEOTIDE SEQUENCE [LARGE SCALE GENOMIC DNA]</scope>
    <source>
        <strain evidence="2 3">R25</strain>
    </source>
</reference>
<dbReference type="Proteomes" id="UP000317812">
    <property type="component" value="Chromosome"/>
</dbReference>
<sequence>MKALPKVTKGSVNELTHKNITPIVASIVAGVIAGVSMPAMASTSSGTPASATQPQVAVNQTAQQTNTAIIMAKPSLDGQAFAAHYSHSSHASHSSHYSCTPGSTC</sequence>
<evidence type="ECO:0000313" key="2">
    <source>
        <dbReference type="EMBL" id="QDK20584.1"/>
    </source>
</evidence>
<accession>A0AAP9DD02</accession>
<proteinExistence type="predicted"/>
<dbReference type="RefSeq" id="WP_142489468.1">
    <property type="nucleotide sequence ID" value="NZ_CP035382.1"/>
</dbReference>
<keyword evidence="1" id="KW-1133">Transmembrane helix</keyword>
<organism evidence="2 3">
    <name type="scientific">Leclercia adecarboxylata</name>
    <dbReference type="NCBI Taxonomy" id="83655"/>
    <lineage>
        <taxon>Bacteria</taxon>
        <taxon>Pseudomonadati</taxon>
        <taxon>Pseudomonadota</taxon>
        <taxon>Gammaproteobacteria</taxon>
        <taxon>Enterobacterales</taxon>
        <taxon>Enterobacteriaceae</taxon>
        <taxon>Leclercia</taxon>
    </lineage>
</organism>
<keyword evidence="1" id="KW-0812">Transmembrane</keyword>
<protein>
    <submittedName>
        <fullName evidence="2">Uncharacterized protein</fullName>
    </submittedName>
</protein>
<evidence type="ECO:0000256" key="1">
    <source>
        <dbReference type="SAM" id="Phobius"/>
    </source>
</evidence>
<dbReference type="EMBL" id="CP035382">
    <property type="protein sequence ID" value="QDK20584.1"/>
    <property type="molecule type" value="Genomic_DNA"/>
</dbReference>
<keyword evidence="1" id="KW-0472">Membrane</keyword>
<evidence type="ECO:0000313" key="3">
    <source>
        <dbReference type="Proteomes" id="UP000317812"/>
    </source>
</evidence>
<feature type="transmembrane region" description="Helical" evidence="1">
    <location>
        <begin position="20"/>
        <end position="41"/>
    </location>
</feature>
<dbReference type="AlphaFoldDB" id="A0AAP9DD02"/>